<keyword evidence="3" id="KW-1185">Reference proteome</keyword>
<evidence type="ECO:0000256" key="1">
    <source>
        <dbReference type="SAM" id="MobiDB-lite"/>
    </source>
</evidence>
<dbReference type="Proteomes" id="UP000443582">
    <property type="component" value="Unassembled WGS sequence"/>
</dbReference>
<accession>A0ABY0IDA7</accession>
<proteinExistence type="predicted"/>
<sequence length="130" mass="15620">MAIISCATPTKEKTKPLTRRERQLLYYQRLRAAQWQEITKKKKSTPSYHRDKKISVQPKRQKRKKKKKPQIIPVDPHGQRIEIEQLLTFHCIKQRMDNCDELSTRIFDKCLQEYNPGDRRLTDCIKKSLR</sequence>
<evidence type="ECO:0000313" key="2">
    <source>
        <dbReference type="EMBL" id="RZF20936.1"/>
    </source>
</evidence>
<reference evidence="3" key="1">
    <citation type="journal article" date="2019" name="Int. J. Syst. Evol. Microbiol.">
        <title>Halobacteriovorax valvorus sp. nov., a novel prokaryotic predator isolated from coastal seawater of China.</title>
        <authorList>
            <person name="Chen M.-X."/>
        </authorList>
    </citation>
    <scope>NUCLEOTIDE SEQUENCE [LARGE SCALE GENOMIC DNA]</scope>
    <source>
        <strain evidence="3">BL9</strain>
    </source>
</reference>
<dbReference type="RefSeq" id="WP_133296973.1">
    <property type="nucleotide sequence ID" value="NZ_QDKL01000003.1"/>
</dbReference>
<gene>
    <name evidence="2" type="ORF">DAY19_13200</name>
</gene>
<dbReference type="EMBL" id="QDKL01000003">
    <property type="protein sequence ID" value="RZF20936.1"/>
    <property type="molecule type" value="Genomic_DNA"/>
</dbReference>
<feature type="region of interest" description="Disordered" evidence="1">
    <location>
        <begin position="38"/>
        <end position="73"/>
    </location>
</feature>
<protein>
    <submittedName>
        <fullName evidence="2">Uncharacterized protein</fullName>
    </submittedName>
</protein>
<comment type="caution">
    <text evidence="2">The sequence shown here is derived from an EMBL/GenBank/DDBJ whole genome shotgun (WGS) entry which is preliminary data.</text>
</comment>
<organism evidence="2 3">
    <name type="scientific">Halobacteriovorax vibrionivorans</name>
    <dbReference type="NCBI Taxonomy" id="2152716"/>
    <lineage>
        <taxon>Bacteria</taxon>
        <taxon>Pseudomonadati</taxon>
        <taxon>Bdellovibrionota</taxon>
        <taxon>Bacteriovoracia</taxon>
        <taxon>Bacteriovoracales</taxon>
        <taxon>Halobacteriovoraceae</taxon>
        <taxon>Halobacteriovorax</taxon>
    </lineage>
</organism>
<feature type="compositionally biased region" description="Basic residues" evidence="1">
    <location>
        <begin position="59"/>
        <end position="69"/>
    </location>
</feature>
<name>A0ABY0IDA7_9BACT</name>
<evidence type="ECO:0000313" key="3">
    <source>
        <dbReference type="Proteomes" id="UP000443582"/>
    </source>
</evidence>